<evidence type="ECO:0000259" key="1">
    <source>
        <dbReference type="SMART" id="SM01008"/>
    </source>
</evidence>
<name>A0A367QPM4_9NOSO</name>
<dbReference type="Gene3D" id="3.90.1170.50">
    <property type="entry name" value="Aldehyde oxidase/xanthine dehydrogenase, a/b hammerhead"/>
    <property type="match status" value="1"/>
</dbReference>
<dbReference type="InterPro" id="IPR000674">
    <property type="entry name" value="Ald_Oxase/Xan_DH_a/b"/>
</dbReference>
<dbReference type="SUPFAM" id="SSF54665">
    <property type="entry name" value="CO dehydrogenase molybdoprotein N-domain-like"/>
    <property type="match status" value="1"/>
</dbReference>
<comment type="caution">
    <text evidence="2">The sequence shown here is derived from an EMBL/GenBank/DDBJ whole genome shotgun (WGS) entry which is preliminary data.</text>
</comment>
<dbReference type="InterPro" id="IPR037165">
    <property type="entry name" value="AldOxase/xan_DH_Mopterin-bd_sf"/>
</dbReference>
<dbReference type="Proteomes" id="UP000252107">
    <property type="component" value="Unassembled WGS sequence"/>
</dbReference>
<feature type="domain" description="Aldehyde oxidase/xanthine dehydrogenase a/b hammerhead" evidence="1">
    <location>
        <begin position="19"/>
        <end position="136"/>
    </location>
</feature>
<dbReference type="Gene3D" id="3.30.365.10">
    <property type="entry name" value="Aldehyde oxidase/xanthine dehydrogenase, molybdopterin binding domain"/>
    <property type="match status" value="4"/>
</dbReference>
<gene>
    <name evidence="2" type="ORF">A6770_27260</name>
</gene>
<dbReference type="InterPro" id="IPR036856">
    <property type="entry name" value="Ald_Oxase/Xan_DH_a/b_sf"/>
</dbReference>
<dbReference type="GO" id="GO:0005506">
    <property type="term" value="F:iron ion binding"/>
    <property type="evidence" value="ECO:0007669"/>
    <property type="project" value="InterPro"/>
</dbReference>
<dbReference type="GO" id="GO:0016491">
    <property type="term" value="F:oxidoreductase activity"/>
    <property type="evidence" value="ECO:0007669"/>
    <property type="project" value="InterPro"/>
</dbReference>
<dbReference type="InterPro" id="IPR046867">
    <property type="entry name" value="AldOxase/xan_DH_MoCoBD2"/>
</dbReference>
<dbReference type="EMBL" id="LXQD01000312">
    <property type="protein sequence ID" value="RCJ25909.1"/>
    <property type="molecule type" value="Genomic_DNA"/>
</dbReference>
<protein>
    <submittedName>
        <fullName evidence="2">Aldehyde oxidase</fullName>
    </submittedName>
</protein>
<dbReference type="InterPro" id="IPR016208">
    <property type="entry name" value="Ald_Oxase/xanthine_DH-like"/>
</dbReference>
<evidence type="ECO:0000313" key="2">
    <source>
        <dbReference type="EMBL" id="RCJ25909.1"/>
    </source>
</evidence>
<dbReference type="PANTHER" id="PTHR11908">
    <property type="entry name" value="XANTHINE DEHYDROGENASE"/>
    <property type="match status" value="1"/>
</dbReference>
<dbReference type="AlphaFoldDB" id="A0A367QPM4"/>
<sequence>MARYIGKEMSRVDGIAKVTGKAKYAAEFQISNLAYGFIVLGTVAKGTIKSIDMREAERAAGVIRVFTHLNTPKLDPKFSMVQAPSRATDEQDKSFRALQSDKIFFNMQPVALVVAETYEQARYAARLVKVSYNTEPHTTDTEAVRAIARVPTQAPPLEPPGNPEETMRTAAIETQPLVVEHTLTRGNPEETMRTAAVKVEAEYRIPIEHHNPIEPHAAIAVWQGEKLTIFDKTQGVYGVRAHLASSFGVPEENVSVLSPFVGGAFGSSLRPNYYPALTAMAARELKRPVKVVYTRTQMFTGHGYRPYTIQKVALGAERSGKLSTMIHEVVHNTSNIEEFSDETTLFTRQVYACPNLYAPLKITNTDLPTPTWMRAPGAVSGMFALECAMDELAYALKIDPLELRLINYAEVDPESGKPFSSKALRECYRLGAEKFGWKKRQFEPRSMRDGRLLVGWGMATGVWGAFQMPAAALITLRVDGTAQVASATSDIGPGTYTVMTMIAAEYLGLKLEQVKFELGDTKFPRSPSQGGSWTTASVGSAVRGAALSIGTKLLALANQEPNSPLKGAAAADVEMLDGRLRLKSDPSRFVNISGVMKRNGLTAITETFESRPSEEREKYATLAHGAQFIEVKVDPDVGTVHVTRAIEVTASGKIMNPKASHSQEIGGVVWGIGMALQEATEIDHRYGRIMNPNLQHYHVPVNADILEIETIFIEEDDKIVNALGVKGMGELGMVGIPAAIANAVFHATGKRIRDLPITPDKLL</sequence>
<dbReference type="SUPFAM" id="SSF56003">
    <property type="entry name" value="Molybdenum cofactor-binding domain"/>
    <property type="match status" value="1"/>
</dbReference>
<dbReference type="Pfam" id="PF01315">
    <property type="entry name" value="Ald_Xan_dh_C"/>
    <property type="match status" value="1"/>
</dbReference>
<dbReference type="PANTHER" id="PTHR11908:SF153">
    <property type="entry name" value="DEHYDROGENASE"/>
    <property type="match status" value="1"/>
</dbReference>
<organism evidence="2 3">
    <name type="scientific">Nostoc minutum NIES-26</name>
    <dbReference type="NCBI Taxonomy" id="1844469"/>
    <lineage>
        <taxon>Bacteria</taxon>
        <taxon>Bacillati</taxon>
        <taxon>Cyanobacteriota</taxon>
        <taxon>Cyanophyceae</taxon>
        <taxon>Nostocales</taxon>
        <taxon>Nostocaceae</taxon>
        <taxon>Nostoc</taxon>
    </lineage>
</organism>
<dbReference type="Pfam" id="PF20256">
    <property type="entry name" value="MoCoBD_2"/>
    <property type="match status" value="1"/>
</dbReference>
<dbReference type="InterPro" id="IPR008274">
    <property type="entry name" value="AldOxase/xan_DH_MoCoBD1"/>
</dbReference>
<accession>A0A367QPM4</accession>
<reference evidence="2" key="1">
    <citation type="submission" date="2016-04" db="EMBL/GenBank/DDBJ databases">
        <authorList>
            <person name="Tabuchi Yagui T.R."/>
        </authorList>
    </citation>
    <scope>NUCLEOTIDE SEQUENCE [LARGE SCALE GENOMIC DNA]</scope>
    <source>
        <strain evidence="2">NIES-26</strain>
    </source>
</reference>
<proteinExistence type="predicted"/>
<dbReference type="SMART" id="SM01008">
    <property type="entry name" value="Ald_Xan_dh_C"/>
    <property type="match status" value="1"/>
</dbReference>
<keyword evidence="3" id="KW-1185">Reference proteome</keyword>
<dbReference type="Pfam" id="PF02738">
    <property type="entry name" value="MoCoBD_1"/>
    <property type="match status" value="1"/>
</dbReference>
<evidence type="ECO:0000313" key="3">
    <source>
        <dbReference type="Proteomes" id="UP000252107"/>
    </source>
</evidence>